<organism evidence="2 3">
    <name type="scientific">Gemella haemolysans M341</name>
    <dbReference type="NCBI Taxonomy" id="562981"/>
    <lineage>
        <taxon>Bacteria</taxon>
        <taxon>Bacillati</taxon>
        <taxon>Bacillota</taxon>
        <taxon>Bacilli</taxon>
        <taxon>Bacillales</taxon>
        <taxon>Gemellaceae</taxon>
        <taxon>Gemella</taxon>
    </lineage>
</organism>
<dbReference type="Pfam" id="PF01381">
    <property type="entry name" value="HTH_3"/>
    <property type="match status" value="1"/>
</dbReference>
<comment type="caution">
    <text evidence="2">The sequence shown here is derived from an EMBL/GenBank/DDBJ whole genome shotgun (WGS) entry which is preliminary data.</text>
</comment>
<dbReference type="PROSITE" id="PS50943">
    <property type="entry name" value="HTH_CROC1"/>
    <property type="match status" value="1"/>
</dbReference>
<dbReference type="RefSeq" id="WP_003147354.1">
    <property type="nucleotide sequence ID" value="NZ_GL883583.1"/>
</dbReference>
<dbReference type="EMBL" id="ACRO01000020">
    <property type="protein sequence ID" value="EGF88121.1"/>
    <property type="molecule type" value="Genomic_DNA"/>
</dbReference>
<dbReference type="AlphaFoldDB" id="A0AA87AMD1"/>
<reference evidence="2 3" key="1">
    <citation type="submission" date="2011-03" db="EMBL/GenBank/DDBJ databases">
        <title>The Genome Sequence of Gemella haemolysans M341.</title>
        <authorList>
            <consortium name="The Broad Institute Genome Sequencing Platform"/>
            <consortium name="The Broad Institute Genome Sequencing Center for Infectious Disease"/>
            <person name="Earl A."/>
            <person name="Ward D."/>
            <person name="Feldgarden M."/>
            <person name="Gevers D."/>
            <person name="Sibley C.D."/>
            <person name="Field T.R."/>
            <person name="Grinwis M."/>
            <person name="Eshaghurshan C.S."/>
            <person name="Surette M.G."/>
            <person name="Young S.K."/>
            <person name="Zeng Q."/>
            <person name="Gargeya S."/>
            <person name="Fitzgerald M."/>
            <person name="Haas B."/>
            <person name="Abouelleil A."/>
            <person name="Alvarado L."/>
            <person name="Arachchi H.M."/>
            <person name="Berlin A."/>
            <person name="Brown A."/>
            <person name="Chapman S.B."/>
            <person name="Chen Z."/>
            <person name="Dunbar C."/>
            <person name="Freedman E."/>
            <person name="Gearin G."/>
            <person name="Gellesch M."/>
            <person name="Goldberg J."/>
            <person name="Griggs A."/>
            <person name="Gujja S."/>
            <person name="Heilman E.R."/>
            <person name="Heiman D."/>
            <person name="Howarth C."/>
            <person name="Larson L."/>
            <person name="Lui A."/>
            <person name="MacDonald P.J.P."/>
            <person name="Mehta T."/>
            <person name="Montmayeur A."/>
            <person name="Murphy C."/>
            <person name="Neiman D."/>
            <person name="Pearson M."/>
            <person name="Priest M."/>
            <person name="Roberts A."/>
            <person name="Saif S."/>
            <person name="Shea T."/>
            <person name="Shenoy N."/>
            <person name="Sisk P."/>
            <person name="Stolte C."/>
            <person name="Sykes S."/>
            <person name="White J."/>
            <person name="Yandava C."/>
            <person name="Wortman J."/>
            <person name="Nusbaum C."/>
            <person name="Birren B."/>
        </authorList>
    </citation>
    <scope>NUCLEOTIDE SEQUENCE [LARGE SCALE GENOMIC DNA]</scope>
    <source>
        <strain evidence="2 3">M341</strain>
    </source>
</reference>
<name>A0AA87AMD1_9BACL</name>
<accession>A0AA87AMD1</accession>
<dbReference type="Proteomes" id="UP000004773">
    <property type="component" value="Unassembled WGS sequence"/>
</dbReference>
<dbReference type="GO" id="GO:0003677">
    <property type="term" value="F:DNA binding"/>
    <property type="evidence" value="ECO:0007669"/>
    <property type="project" value="InterPro"/>
</dbReference>
<dbReference type="SMART" id="SM00530">
    <property type="entry name" value="HTH_XRE"/>
    <property type="match status" value="1"/>
</dbReference>
<proteinExistence type="predicted"/>
<evidence type="ECO:0000259" key="1">
    <source>
        <dbReference type="PROSITE" id="PS50943"/>
    </source>
</evidence>
<protein>
    <recommendedName>
        <fullName evidence="1">HTH cro/C1-type domain-containing protein</fullName>
    </recommendedName>
</protein>
<feature type="domain" description="HTH cro/C1-type" evidence="1">
    <location>
        <begin position="14"/>
        <end position="68"/>
    </location>
</feature>
<dbReference type="Gene3D" id="1.10.260.40">
    <property type="entry name" value="lambda repressor-like DNA-binding domains"/>
    <property type="match status" value="1"/>
</dbReference>
<dbReference type="SUPFAM" id="SSF47413">
    <property type="entry name" value="lambda repressor-like DNA-binding domains"/>
    <property type="match status" value="1"/>
</dbReference>
<dbReference type="InterPro" id="IPR010982">
    <property type="entry name" value="Lambda_DNA-bd_dom_sf"/>
</dbReference>
<sequence length="361" mass="41896">MKIIINKIAVGQRIRQIRINGGYTYEKFGDFFGASRGNIQAWEYGKALPNKERLVNISKIAGITVNELLYGSIDEFLENNIEVLLMNSKYPYTSIFESYELKEACLIYIDNINSINIGKISINDISSIEKAFNSVLESIISEVSEEYSKLRNKIVHNKEVAEKCIKKYTSYFVNFQLAIMMDSQDISTDNKEFKKNKKVTSPFLYLEYLLKLSSSDDIETKLLYFPCLKMLNEFLRREMENHFLTIKTNLVVFQLNKLTTVEVSSEDNLYSYISKSHEIQDTTIVLKENKYDIKGFKGITGIFIENEDTLYYLAHYPCIEDVPLNTEAQYFILNYDNSYFISKITEKPDCKYLAPILGKME</sequence>
<dbReference type="CDD" id="cd00093">
    <property type="entry name" value="HTH_XRE"/>
    <property type="match status" value="1"/>
</dbReference>
<evidence type="ECO:0000313" key="3">
    <source>
        <dbReference type="Proteomes" id="UP000004773"/>
    </source>
</evidence>
<evidence type="ECO:0000313" key="2">
    <source>
        <dbReference type="EMBL" id="EGF88121.1"/>
    </source>
</evidence>
<dbReference type="InterPro" id="IPR001387">
    <property type="entry name" value="Cro/C1-type_HTH"/>
</dbReference>
<gene>
    <name evidence="2" type="ORF">HMPREF0428_01236</name>
</gene>